<accession>A0A239V3V2</accession>
<evidence type="ECO:0000256" key="1">
    <source>
        <dbReference type="SAM" id="MobiDB-lite"/>
    </source>
</evidence>
<dbReference type="RefSeq" id="WP_051277275.1">
    <property type="nucleotide sequence ID" value="NZ_LT906453.1"/>
</dbReference>
<dbReference type="Gene3D" id="3.40.50.1820">
    <property type="entry name" value="alpha/beta hydrolase"/>
    <property type="match status" value="1"/>
</dbReference>
<sequence>MTVKAVSSPQEKHHDPTPQPGLHDVPHRSPGWPLYRLLPDGSALGIVTAPHGTHILWEHKQSTPITNPDPTLTQELATAGHEIPPGFGIAQIPIPPQACVTYRLSNNDGPPSADPLNHDATGELGSLLTHPTAPRDGTAGLDRWPPRSPLHICPHPADRLRLDRNVLGRRCTLRIFTSGQLTKTTPVLFLLDGDHWLHLHDAPSALTTAVTDGLLPPHVLVLIPSPADPQARTDFLTSPTLTSALPGPILTMCDTWLSQHGSQRTHTVIAGQSLGALAATRAAATTTQFDALLGQSPAFWWTDTNPTDPLNAPPGGDTARHLPDLHNMRIRFTVGEDEKAMHPHVNAVTKALTEANIDVLTRTVPGGHDHACWRTTLFEELVTLWT</sequence>
<dbReference type="OrthoDB" id="9775130at2"/>
<gene>
    <name evidence="2" type="primary">fes</name>
    <name evidence="2" type="ORF">SAMEA4475696_00057</name>
</gene>
<reference evidence="2 3" key="1">
    <citation type="submission" date="2017-06" db="EMBL/GenBank/DDBJ databases">
        <authorList>
            <consortium name="Pathogen Informatics"/>
        </authorList>
    </citation>
    <scope>NUCLEOTIDE SEQUENCE [LARGE SCALE GENOMIC DNA]</scope>
    <source>
        <strain evidence="2 3">NCTC13039</strain>
    </source>
</reference>
<dbReference type="InterPro" id="IPR029058">
    <property type="entry name" value="AB_hydrolase_fold"/>
</dbReference>
<dbReference type="GeneID" id="63458375"/>
<feature type="region of interest" description="Disordered" evidence="1">
    <location>
        <begin position="1"/>
        <end position="27"/>
    </location>
</feature>
<feature type="region of interest" description="Disordered" evidence="1">
    <location>
        <begin position="107"/>
        <end position="143"/>
    </location>
</feature>
<dbReference type="STRING" id="1121387.GCA_000429885_00800"/>
<protein>
    <submittedName>
        <fullName evidence="2">Ferric enterobactin esterase</fullName>
    </submittedName>
</protein>
<dbReference type="Pfam" id="PF00756">
    <property type="entry name" value="Esterase"/>
    <property type="match status" value="1"/>
</dbReference>
<evidence type="ECO:0000313" key="2">
    <source>
        <dbReference type="EMBL" id="SNV16706.1"/>
    </source>
</evidence>
<dbReference type="PANTHER" id="PTHR48098">
    <property type="entry name" value="ENTEROCHELIN ESTERASE-RELATED"/>
    <property type="match status" value="1"/>
</dbReference>
<proteinExistence type="predicted"/>
<name>A0A239V3V2_9MICO</name>
<dbReference type="KEGG" id="dco:SAMEA4475696_0057"/>
<dbReference type="AlphaFoldDB" id="A0A239V3V2"/>
<dbReference type="EMBL" id="LT906453">
    <property type="protein sequence ID" value="SNV16706.1"/>
    <property type="molecule type" value="Genomic_DNA"/>
</dbReference>
<organism evidence="2 3">
    <name type="scientific">Dermatophilus congolensis</name>
    <dbReference type="NCBI Taxonomy" id="1863"/>
    <lineage>
        <taxon>Bacteria</taxon>
        <taxon>Bacillati</taxon>
        <taxon>Actinomycetota</taxon>
        <taxon>Actinomycetes</taxon>
        <taxon>Micrococcales</taxon>
        <taxon>Dermatophilaceae</taxon>
        <taxon>Dermatophilus</taxon>
    </lineage>
</organism>
<dbReference type="PANTHER" id="PTHR48098:SF3">
    <property type="entry name" value="IRON(III) ENTEROBACTIN ESTERASE"/>
    <property type="match status" value="1"/>
</dbReference>
<dbReference type="SUPFAM" id="SSF53474">
    <property type="entry name" value="alpha/beta-Hydrolases"/>
    <property type="match status" value="1"/>
</dbReference>
<keyword evidence="3" id="KW-1185">Reference proteome</keyword>
<dbReference type="Proteomes" id="UP000242637">
    <property type="component" value="Chromosome 1"/>
</dbReference>
<dbReference type="InterPro" id="IPR000801">
    <property type="entry name" value="Esterase-like"/>
</dbReference>
<dbReference type="InterPro" id="IPR050583">
    <property type="entry name" value="Mycobacterial_A85_antigen"/>
</dbReference>
<evidence type="ECO:0000313" key="3">
    <source>
        <dbReference type="Proteomes" id="UP000242637"/>
    </source>
</evidence>